<protein>
    <submittedName>
        <fullName evidence="2">SAM-dependent methyltransferase</fullName>
    </submittedName>
</protein>
<comment type="caution">
    <text evidence="2">The sequence shown here is derived from an EMBL/GenBank/DDBJ whole genome shotgun (WGS) entry which is preliminary data.</text>
</comment>
<dbReference type="SUPFAM" id="SSF53335">
    <property type="entry name" value="S-adenosyl-L-methionine-dependent methyltransferases"/>
    <property type="match status" value="1"/>
</dbReference>
<organism evidence="2 3">
    <name type="scientific">Actinoplanes digitatis</name>
    <dbReference type="NCBI Taxonomy" id="1868"/>
    <lineage>
        <taxon>Bacteria</taxon>
        <taxon>Bacillati</taxon>
        <taxon>Actinomycetota</taxon>
        <taxon>Actinomycetes</taxon>
        <taxon>Micromonosporales</taxon>
        <taxon>Micromonosporaceae</taxon>
        <taxon>Actinoplanes</taxon>
    </lineage>
</organism>
<dbReference type="GO" id="GO:0032259">
    <property type="term" value="P:methylation"/>
    <property type="evidence" value="ECO:0007669"/>
    <property type="project" value="UniProtKB-KW"/>
</dbReference>
<keyword evidence="2" id="KW-0489">Methyltransferase</keyword>
<reference evidence="2 3" key="1">
    <citation type="submission" date="2020-08" db="EMBL/GenBank/DDBJ databases">
        <title>Sequencing the genomes of 1000 actinobacteria strains.</title>
        <authorList>
            <person name="Klenk H.-P."/>
        </authorList>
    </citation>
    <scope>NUCLEOTIDE SEQUENCE [LARGE SCALE GENOMIC DNA]</scope>
    <source>
        <strain evidence="2 3">DSM 43149</strain>
    </source>
</reference>
<evidence type="ECO:0000259" key="1">
    <source>
        <dbReference type="Pfam" id="PF13649"/>
    </source>
</evidence>
<evidence type="ECO:0000313" key="3">
    <source>
        <dbReference type="Proteomes" id="UP000578112"/>
    </source>
</evidence>
<feature type="domain" description="Methyltransferase" evidence="1">
    <location>
        <begin position="66"/>
        <end position="107"/>
    </location>
</feature>
<dbReference type="Pfam" id="PF13649">
    <property type="entry name" value="Methyltransf_25"/>
    <property type="match status" value="1"/>
</dbReference>
<dbReference type="AlphaFoldDB" id="A0A7W7HVG8"/>
<keyword evidence="3" id="KW-1185">Reference proteome</keyword>
<dbReference type="Gene3D" id="3.40.50.150">
    <property type="entry name" value="Vaccinia Virus protein VP39"/>
    <property type="match status" value="1"/>
</dbReference>
<sequence length="221" mass="23119">MTTTTSAPDALAVFDAVMTRAGAGLPAALTITDDRGTSHPVDPATWCRGHLPGDRRLLARCAGPTLDVGCGPGRLTGALNRLGHPALGIDVSAAAVRIARARGAVALRRDVFGPLPGRGRWRHLLLADGNIGIGGDPGALLRRCRDLLAADGRLHVELARPGTRSWAGDARLHDGTGRPGAPFRWAQLAADDLAATTDASALRVLAEWTEADRWFATLTPA</sequence>
<dbReference type="InterPro" id="IPR029063">
    <property type="entry name" value="SAM-dependent_MTases_sf"/>
</dbReference>
<name>A0A7W7HVG8_9ACTN</name>
<evidence type="ECO:0000313" key="2">
    <source>
        <dbReference type="EMBL" id="MBB4761536.1"/>
    </source>
</evidence>
<dbReference type="InterPro" id="IPR041698">
    <property type="entry name" value="Methyltransf_25"/>
</dbReference>
<dbReference type="RefSeq" id="WP_184991988.1">
    <property type="nucleotide sequence ID" value="NZ_BOMK01000001.1"/>
</dbReference>
<gene>
    <name evidence="2" type="ORF">BJ971_002092</name>
</gene>
<keyword evidence="2" id="KW-0808">Transferase</keyword>
<dbReference type="Proteomes" id="UP000578112">
    <property type="component" value="Unassembled WGS sequence"/>
</dbReference>
<accession>A0A7W7HVG8</accession>
<dbReference type="GO" id="GO:0008168">
    <property type="term" value="F:methyltransferase activity"/>
    <property type="evidence" value="ECO:0007669"/>
    <property type="project" value="UniProtKB-KW"/>
</dbReference>
<dbReference type="EMBL" id="JACHNH010000001">
    <property type="protein sequence ID" value="MBB4761536.1"/>
    <property type="molecule type" value="Genomic_DNA"/>
</dbReference>
<proteinExistence type="predicted"/>